<name>A0A0B4SKT8_9CAUD</name>
<evidence type="ECO:0000313" key="2">
    <source>
        <dbReference type="Proteomes" id="UP000031807"/>
    </source>
</evidence>
<sequence>MTAWARQKYKMRKAVHSAFRLSAILIRGNQEPVALYVRYHNKIAIMGDLMEAGYSEVIDGVDRMIFDRDELKEKGVVLAYGNIIQLTDPGFEDIRVSLVAQEPYNGPVESKWQVKRI</sequence>
<dbReference type="EMBL" id="KP063118">
    <property type="protein sequence ID" value="AJA41302.1"/>
    <property type="molecule type" value="Genomic_DNA"/>
</dbReference>
<evidence type="ECO:0000313" key="1">
    <source>
        <dbReference type="EMBL" id="AJA41302.1"/>
    </source>
</evidence>
<dbReference type="Proteomes" id="UP000031807">
    <property type="component" value="Segment"/>
</dbReference>
<dbReference type="RefSeq" id="YP_009199666.1">
    <property type="nucleotide sequence ID" value="NC_028812.1"/>
</dbReference>
<organism evidence="1 2">
    <name type="scientific">Proteus phage pPM_01</name>
    <dbReference type="NCBI Taxonomy" id="1567485"/>
    <lineage>
        <taxon>Viruses</taxon>
        <taxon>Duplodnaviria</taxon>
        <taxon>Heunggongvirae</taxon>
        <taxon>Uroviricota</taxon>
        <taxon>Caudoviricetes</taxon>
        <taxon>Casjensviridae</taxon>
        <taxon>Lavrentievavirus</taxon>
        <taxon>Lavrentievavirus pPM01</taxon>
    </lineage>
</organism>
<dbReference type="KEGG" id="vg:26626777"/>
<dbReference type="GeneID" id="26626777"/>
<protein>
    <submittedName>
        <fullName evidence="1">Uncharacterized protein</fullName>
    </submittedName>
</protein>
<proteinExistence type="predicted"/>
<keyword evidence="2" id="KW-1185">Reference proteome</keyword>
<gene>
    <name evidence="1" type="ORF">pPM01_0053</name>
</gene>
<reference evidence="1 2" key="1">
    <citation type="submission" date="2014-10" db="EMBL/GenBank/DDBJ databases">
        <title>Characterization of phage pPM_01 specific to Proteus mirabilis.</title>
        <authorList>
            <person name="Wirjon I.A."/>
            <person name="Mat Arip Y."/>
        </authorList>
    </citation>
    <scope>NUCLEOTIDE SEQUENCE [LARGE SCALE GENOMIC DNA]</scope>
</reference>
<dbReference type="OrthoDB" id="14526at10239"/>
<accession>A0A0B4SKT8</accession>